<sequence length="753" mass="87023">MVEQKPTNVLEIFNSSILKIPQYQRNYSWRKKHVEDLLNDIDYLFNQDKIDRNDDDHYFGTIVLHQTDKVTAGSDEFDEFDIVDGQQRLTTISITMGAISEAIDSLEIELTDLDPSEDRPEKQSKTLRDIYVESEPHRRLDLQNDDSLMYKRLVVDKTAPKDVSSATVSEERLADAKSTIDNWLGTKRSNSNSDLEYYRDLLTLIRLINNRFEVTRYKVGSISEAGRIFETLNDRGRTLTIADKIKSYLVYCANRIGDNQLADDVFNQFGKVIRNITTVGTESDLTQFIEEHWRMFSGEIQYGHNDKYDINDLHRRIKAVDDHIPLQRDNGEIREYIDRYLESLLQASESYQQVMNPSRMETKGDETAKAIQTNLENIHRNISKQNIVGLLIALHQEFGFSEEFEQVTVLLDSFGWRAYQVCRASTDFRRRKFKELSHKIYYTNNVTGASDIFGDRTKDDFDVFSSKGDAFASVCREIENAIGNYGPNRSFEKNLRRSDVFEGNINQDGWNGLRNQRLIKYFLYEYELSHEGSSLPDFNSFVNETSGIEYLLPTDKSNVSHSHDVDHAHYVGKFGNLAILHPTDDKTDPADSYEERYESVYAKSPMNILNRLPEPDEATWGADQIEQRTDRMVSFALERWEVNTGVYVPLLDFDDDLSEQDVMSTIYPQIEDEFNNLDDVVPDELNNVPKIVRDTDFDFDKADYTQTCPSCGATEFRASADNGSIEFYCSCEEQLDQPLFALYLEPFNIETTD</sequence>
<dbReference type="AlphaFoldDB" id="M0CC31"/>
<evidence type="ECO:0000313" key="4">
    <source>
        <dbReference type="Proteomes" id="UP000011626"/>
    </source>
</evidence>
<gene>
    <name evidence="3" type="ORF">C475_19643</name>
</gene>
<comment type="caution">
    <text evidence="3">The sequence shown here is derived from an EMBL/GenBank/DDBJ whole genome shotgun (WGS) entry which is preliminary data.</text>
</comment>
<dbReference type="eggNOG" id="arCOG05223">
    <property type="taxonomic scope" value="Archaea"/>
</dbReference>
<name>M0CC31_9EURY</name>
<dbReference type="Pfam" id="PF03235">
    <property type="entry name" value="GmrSD_N"/>
    <property type="match status" value="1"/>
</dbReference>
<dbReference type="PANTHER" id="PTHR35149:SF1">
    <property type="entry name" value="DUF5655 DOMAIN-CONTAINING PROTEIN"/>
    <property type="match status" value="1"/>
</dbReference>
<evidence type="ECO:0000259" key="2">
    <source>
        <dbReference type="Pfam" id="PF07510"/>
    </source>
</evidence>
<dbReference type="Proteomes" id="UP000011626">
    <property type="component" value="Unassembled WGS sequence"/>
</dbReference>
<keyword evidence="4" id="KW-1185">Reference proteome</keyword>
<protein>
    <recommendedName>
        <fullName evidence="5">DUF262 domain-containing protein</fullName>
    </recommendedName>
</protein>
<proteinExistence type="predicted"/>
<accession>M0CC31</accession>
<dbReference type="PANTHER" id="PTHR35149">
    <property type="entry name" value="SLL5132 PROTEIN"/>
    <property type="match status" value="1"/>
</dbReference>
<reference evidence="3 4" key="1">
    <citation type="journal article" date="2014" name="PLoS Genet.">
        <title>Phylogenetically driven sequencing of extremely halophilic archaea reveals strategies for static and dynamic osmo-response.</title>
        <authorList>
            <person name="Becker E.A."/>
            <person name="Seitzer P.M."/>
            <person name="Tritt A."/>
            <person name="Larsen D."/>
            <person name="Krusor M."/>
            <person name="Yao A.I."/>
            <person name="Wu D."/>
            <person name="Madern D."/>
            <person name="Eisen J.A."/>
            <person name="Darling A.E."/>
            <person name="Facciotti M.T."/>
        </authorList>
    </citation>
    <scope>NUCLEOTIDE SEQUENCE [LARGE SCALE GENOMIC DNA]</scope>
    <source>
        <strain evidence="3 4">2-9-1</strain>
    </source>
</reference>
<dbReference type="OrthoDB" id="318965at2157"/>
<dbReference type="InterPro" id="IPR011089">
    <property type="entry name" value="GmrSD_C"/>
</dbReference>
<organism evidence="3 4">
    <name type="scientific">Halosimplex carlsbadense 2-9-1</name>
    <dbReference type="NCBI Taxonomy" id="797114"/>
    <lineage>
        <taxon>Archaea</taxon>
        <taxon>Methanobacteriati</taxon>
        <taxon>Methanobacteriota</taxon>
        <taxon>Stenosarchaea group</taxon>
        <taxon>Halobacteria</taxon>
        <taxon>Halobacteriales</taxon>
        <taxon>Haloarculaceae</taxon>
        <taxon>Halosimplex</taxon>
    </lineage>
</organism>
<feature type="domain" description="GmrSD restriction endonucleases C-terminal" evidence="2">
    <location>
        <begin position="515"/>
        <end position="633"/>
    </location>
</feature>
<dbReference type="InterPro" id="IPR004919">
    <property type="entry name" value="GmrSD_N"/>
</dbReference>
<evidence type="ECO:0000259" key="1">
    <source>
        <dbReference type="Pfam" id="PF03235"/>
    </source>
</evidence>
<feature type="domain" description="GmrSD restriction endonucleases N-terminal" evidence="1">
    <location>
        <begin position="10"/>
        <end position="249"/>
    </location>
</feature>
<evidence type="ECO:0000313" key="3">
    <source>
        <dbReference type="EMBL" id="ELZ20846.1"/>
    </source>
</evidence>
<dbReference type="RefSeq" id="WP_006885592.1">
    <property type="nucleotide sequence ID" value="NZ_AOIU01000044.1"/>
</dbReference>
<dbReference type="EMBL" id="AOIU01000044">
    <property type="protein sequence ID" value="ELZ20846.1"/>
    <property type="molecule type" value="Genomic_DNA"/>
</dbReference>
<evidence type="ECO:0008006" key="5">
    <source>
        <dbReference type="Google" id="ProtNLM"/>
    </source>
</evidence>
<dbReference type="Pfam" id="PF07510">
    <property type="entry name" value="GmrSD_C"/>
    <property type="match status" value="1"/>
</dbReference>